<name>A0A6B8RIE3_9BACL</name>
<dbReference type="GO" id="GO:0004180">
    <property type="term" value="F:carboxypeptidase activity"/>
    <property type="evidence" value="ECO:0007669"/>
    <property type="project" value="UniProtKB-KW"/>
</dbReference>
<dbReference type="RefSeq" id="WP_155700349.1">
    <property type="nucleotide sequence ID" value="NZ_CP034235.1"/>
</dbReference>
<dbReference type="CDD" id="cd14852">
    <property type="entry name" value="LD-carboxypeptidase"/>
    <property type="match status" value="1"/>
</dbReference>
<accession>A0A6B8RIE3</accession>
<dbReference type="EMBL" id="CP034235">
    <property type="protein sequence ID" value="QGQ95332.1"/>
    <property type="molecule type" value="Genomic_DNA"/>
</dbReference>
<dbReference type="AlphaFoldDB" id="A0A6B8RIE3"/>
<organism evidence="2 3">
    <name type="scientific">Paenibacillus psychroresistens</name>
    <dbReference type="NCBI Taxonomy" id="1778678"/>
    <lineage>
        <taxon>Bacteria</taxon>
        <taxon>Bacillati</taxon>
        <taxon>Bacillota</taxon>
        <taxon>Bacilli</taxon>
        <taxon>Bacillales</taxon>
        <taxon>Paenibacillaceae</taxon>
        <taxon>Paenibacillus</taxon>
    </lineage>
</organism>
<dbReference type="InterPro" id="IPR003709">
    <property type="entry name" value="VanY-like_core_dom"/>
</dbReference>
<protein>
    <submittedName>
        <fullName evidence="2">D-alanyl-D-alanine carboxypeptidase family protein</fullName>
    </submittedName>
</protein>
<dbReference type="Pfam" id="PF02557">
    <property type="entry name" value="VanY"/>
    <property type="match status" value="1"/>
</dbReference>
<keyword evidence="3" id="KW-1185">Reference proteome</keyword>
<dbReference type="InterPro" id="IPR052179">
    <property type="entry name" value="DD-CPase-like"/>
</dbReference>
<dbReference type="InterPro" id="IPR058193">
    <property type="entry name" value="VanY/YodJ_core_dom"/>
</dbReference>
<feature type="domain" description="D-alanyl-D-alanine carboxypeptidase-like core" evidence="1">
    <location>
        <begin position="180"/>
        <end position="308"/>
    </location>
</feature>
<dbReference type="SUPFAM" id="SSF55166">
    <property type="entry name" value="Hedgehog/DD-peptidase"/>
    <property type="match status" value="1"/>
</dbReference>
<reference evidence="3" key="1">
    <citation type="submission" date="2018-11" db="EMBL/GenBank/DDBJ databases">
        <title>Complete genome sequence of Paenibacillus sp. ML311-T8.</title>
        <authorList>
            <person name="Nam Y.-D."/>
            <person name="Kang J."/>
            <person name="Chung W.-H."/>
            <person name="Park Y.S."/>
        </authorList>
    </citation>
    <scope>NUCLEOTIDE SEQUENCE [LARGE SCALE GENOMIC DNA]</scope>
    <source>
        <strain evidence="3">ML311-T8</strain>
    </source>
</reference>
<evidence type="ECO:0000313" key="3">
    <source>
        <dbReference type="Proteomes" id="UP000426246"/>
    </source>
</evidence>
<proteinExistence type="predicted"/>
<evidence type="ECO:0000313" key="2">
    <source>
        <dbReference type="EMBL" id="QGQ95332.1"/>
    </source>
</evidence>
<keyword evidence="2" id="KW-0645">Protease</keyword>
<gene>
    <name evidence="2" type="ORF">EHS13_10775</name>
</gene>
<dbReference type="PANTHER" id="PTHR34385:SF1">
    <property type="entry name" value="PEPTIDOGLYCAN L-ALANYL-D-GLUTAMATE ENDOPEPTIDASE CWLK"/>
    <property type="match status" value="1"/>
</dbReference>
<dbReference type="Proteomes" id="UP000426246">
    <property type="component" value="Chromosome"/>
</dbReference>
<keyword evidence="2" id="KW-0121">Carboxypeptidase</keyword>
<dbReference type="InterPro" id="IPR009045">
    <property type="entry name" value="Zn_M74/Hedgehog-like"/>
</dbReference>
<dbReference type="Gene3D" id="2.60.40.1080">
    <property type="match status" value="1"/>
</dbReference>
<sequence>MLKHRLYSLSIPLSLSLVIIVSGCQHNTVPLASESTNSSEAAGLISFGSSHYSLSPGASNHIVKTDISKLKKVSFSSSQPEIITVDDKGIVHVSSNASIGSKAIISSNYKGESTECTITVKYSLLDTLTTTANGKKVVTDAEDVAVVVNKQRSLPDNYIPADLVVPEIPFIFKEIIEKRMLRSVAAKALEQLVAQAETENIHLFGVSGYRSYVTQKSVYNGNVQDKGSVEANKISAIPGQSEHQTGLAIDLTNNVPEDQLVESFGDSKEGKWLAAHAADYGFIIRYLNGKESLTGYAYEPWHIRYVGKDIAEEIYADQLTLEQYFDDAIAVQGS</sequence>
<dbReference type="KEGG" id="ppsc:EHS13_10775"/>
<keyword evidence="2" id="KW-0378">Hydrolase</keyword>
<dbReference type="PANTHER" id="PTHR34385">
    <property type="entry name" value="D-ALANYL-D-ALANINE CARBOXYPEPTIDASE"/>
    <property type="match status" value="1"/>
</dbReference>
<dbReference type="PROSITE" id="PS51257">
    <property type="entry name" value="PROKAR_LIPOPROTEIN"/>
    <property type="match status" value="1"/>
</dbReference>
<evidence type="ECO:0000259" key="1">
    <source>
        <dbReference type="Pfam" id="PF02557"/>
    </source>
</evidence>
<dbReference type="Gene3D" id="3.30.1380.10">
    <property type="match status" value="1"/>
</dbReference>
<dbReference type="GO" id="GO:0006508">
    <property type="term" value="P:proteolysis"/>
    <property type="evidence" value="ECO:0007669"/>
    <property type="project" value="InterPro"/>
</dbReference>
<dbReference type="OrthoDB" id="9792074at2"/>